<evidence type="ECO:0000313" key="6">
    <source>
        <dbReference type="EMBL" id="RZC79648.1"/>
    </source>
</evidence>
<dbReference type="EMBL" id="CM010724">
    <property type="protein sequence ID" value="RZC79648.1"/>
    <property type="molecule type" value="Genomic_DNA"/>
</dbReference>
<dbReference type="PRINTS" id="PR01039">
    <property type="entry name" value="TRNASYNTHTRP"/>
</dbReference>
<sequence>MHYKALINAFSSYSCINELLSARITTATSFETSNANKFATKIDYLTERLQDLKTLLGVQQVPNHAETLRSSGRINYDKLVDEFGCQRLDETLIDRLERVTKRPAHVLLRRGKFFAHRDLNLILDAYEKGDKYYLYTERGPSSEALHLGHLIPFLFTKYLQDAFKVPLVIQLTDDAKYVYKNLSVEETKRLARENAKDIIACGFDISRTFIFSDFGYVGGGFYENAIKVLGNTTGNQMHGTFGITLADPSAKFIFPGLQAAPSFPDVAPKLGYQKPALIESSFLPALHGDSGKMSASIPNSAAYVTDSAENIKSKVNKAHTGGGDSLEKQQERGANLDKDIPFKYLEFFVEYDAELEHIKQAYGQVFADFYLLE</sequence>
<dbReference type="GO" id="GO:0006436">
    <property type="term" value="P:tryptophanyl-tRNA aminoacylation"/>
    <property type="evidence" value="ECO:0007669"/>
    <property type="project" value="InterPro"/>
</dbReference>
<keyword evidence="1" id="KW-0436">Ligase</keyword>
<dbReference type="PROSITE" id="PS00178">
    <property type="entry name" value="AA_TRNA_LIGASE_I"/>
    <property type="match status" value="1"/>
</dbReference>
<keyword evidence="4" id="KW-0030">Aminoacyl-tRNA synthetase</keyword>
<dbReference type="PROSITE" id="PS51257">
    <property type="entry name" value="PROKAR_LIPOPROTEIN"/>
    <property type="match status" value="1"/>
</dbReference>
<dbReference type="Gene3D" id="1.10.240.10">
    <property type="entry name" value="Tyrosyl-Transfer RNA Synthetase"/>
    <property type="match status" value="1"/>
</dbReference>
<evidence type="ECO:0000256" key="3">
    <source>
        <dbReference type="ARBA" id="ARBA00022840"/>
    </source>
</evidence>
<dbReference type="OMA" id="ANEKLPC"/>
<evidence type="ECO:0000256" key="1">
    <source>
        <dbReference type="ARBA" id="ARBA00022598"/>
    </source>
</evidence>
<evidence type="ECO:0000256" key="5">
    <source>
        <dbReference type="ARBA" id="ARBA00030268"/>
    </source>
</evidence>
<organism evidence="6 7">
    <name type="scientific">Papaver somniferum</name>
    <name type="common">Opium poppy</name>
    <dbReference type="NCBI Taxonomy" id="3469"/>
    <lineage>
        <taxon>Eukaryota</taxon>
        <taxon>Viridiplantae</taxon>
        <taxon>Streptophyta</taxon>
        <taxon>Embryophyta</taxon>
        <taxon>Tracheophyta</taxon>
        <taxon>Spermatophyta</taxon>
        <taxon>Magnoliopsida</taxon>
        <taxon>Ranunculales</taxon>
        <taxon>Papaveraceae</taxon>
        <taxon>Papaveroideae</taxon>
        <taxon>Papaver</taxon>
    </lineage>
</organism>
<protein>
    <recommendedName>
        <fullName evidence="5">Tryptophanyl-tRNA synthetase</fullName>
    </recommendedName>
</protein>
<dbReference type="PANTHER" id="PTHR10055:SF1">
    <property type="entry name" value="TRYPTOPHAN--TRNA LIGASE, CYTOPLASMIC"/>
    <property type="match status" value="1"/>
</dbReference>
<dbReference type="GO" id="GO:0048608">
    <property type="term" value="P:reproductive structure development"/>
    <property type="evidence" value="ECO:0007669"/>
    <property type="project" value="UniProtKB-ARBA"/>
</dbReference>
<dbReference type="InterPro" id="IPR014729">
    <property type="entry name" value="Rossmann-like_a/b/a_fold"/>
</dbReference>
<dbReference type="SUPFAM" id="SSF52374">
    <property type="entry name" value="Nucleotidylyl transferase"/>
    <property type="match status" value="1"/>
</dbReference>
<dbReference type="Proteomes" id="UP000316621">
    <property type="component" value="Chromosome 10"/>
</dbReference>
<evidence type="ECO:0000313" key="7">
    <source>
        <dbReference type="Proteomes" id="UP000316621"/>
    </source>
</evidence>
<dbReference type="STRING" id="3469.A0A4Y7L5E5"/>
<dbReference type="GO" id="GO:0009791">
    <property type="term" value="P:post-embryonic development"/>
    <property type="evidence" value="ECO:0007669"/>
    <property type="project" value="UniProtKB-ARBA"/>
</dbReference>
<reference evidence="6 7" key="1">
    <citation type="journal article" date="2018" name="Science">
        <title>The opium poppy genome and morphinan production.</title>
        <authorList>
            <person name="Guo L."/>
            <person name="Winzer T."/>
            <person name="Yang X."/>
            <person name="Li Y."/>
            <person name="Ning Z."/>
            <person name="He Z."/>
            <person name="Teodor R."/>
            <person name="Lu Y."/>
            <person name="Bowser T.A."/>
            <person name="Graham I.A."/>
            <person name="Ye K."/>
        </authorList>
    </citation>
    <scope>NUCLEOTIDE SEQUENCE [LARGE SCALE GENOMIC DNA]</scope>
    <source>
        <strain evidence="7">cv. HN1</strain>
        <tissue evidence="6">Leaves</tissue>
    </source>
</reference>
<keyword evidence="7" id="KW-1185">Reference proteome</keyword>
<gene>
    <name evidence="6" type="ORF">C5167_042227</name>
</gene>
<dbReference type="AlphaFoldDB" id="A0A4Y7L5E5"/>
<dbReference type="GO" id="GO:0005524">
    <property type="term" value="F:ATP binding"/>
    <property type="evidence" value="ECO:0007669"/>
    <property type="project" value="UniProtKB-KW"/>
</dbReference>
<name>A0A4Y7L5E5_PAPSO</name>
<dbReference type="PANTHER" id="PTHR10055">
    <property type="entry name" value="TRYPTOPHANYL-TRNA SYNTHETASE"/>
    <property type="match status" value="1"/>
</dbReference>
<keyword evidence="3" id="KW-0067">ATP-binding</keyword>
<dbReference type="Gramene" id="RZC79648">
    <property type="protein sequence ID" value="RZC79648"/>
    <property type="gene ID" value="C5167_042227"/>
</dbReference>
<dbReference type="GO" id="GO:0005737">
    <property type="term" value="C:cytoplasm"/>
    <property type="evidence" value="ECO:0007669"/>
    <property type="project" value="TreeGrafter"/>
</dbReference>
<proteinExistence type="predicted"/>
<dbReference type="InterPro" id="IPR002306">
    <property type="entry name" value="Trp-tRNA-ligase"/>
</dbReference>
<dbReference type="Gene3D" id="3.40.50.620">
    <property type="entry name" value="HUPs"/>
    <property type="match status" value="1"/>
</dbReference>
<evidence type="ECO:0000256" key="4">
    <source>
        <dbReference type="ARBA" id="ARBA00023146"/>
    </source>
</evidence>
<accession>A0A4Y7L5E5</accession>
<dbReference type="GO" id="GO:0004830">
    <property type="term" value="F:tryptophan-tRNA ligase activity"/>
    <property type="evidence" value="ECO:0007669"/>
    <property type="project" value="InterPro"/>
</dbReference>
<evidence type="ECO:0000256" key="2">
    <source>
        <dbReference type="ARBA" id="ARBA00022741"/>
    </source>
</evidence>
<keyword evidence="2" id="KW-0547">Nucleotide-binding</keyword>
<dbReference type="InterPro" id="IPR001412">
    <property type="entry name" value="aa-tRNA-synth_I_CS"/>
</dbReference>